<sequence length="164" mass="17976">MAVIGLIAGCLECIVSGMFSLLHLQAGTHGEVGSCCGVLRWTRQLCHRLLVLWDDTNLALSNRLNRRYSESSISPRGSQLGHPSVNAQCHASVVEGPELLFRVLGSPNLRNYFAPKDHALVNFRFYSRNKALLDCFTKGLLVAPCSPTLERNVVPLSADRDTGV</sequence>
<proteinExistence type="predicted"/>
<organism evidence="1 2">
    <name type="scientific">Leucogyrophana mollusca</name>
    <dbReference type="NCBI Taxonomy" id="85980"/>
    <lineage>
        <taxon>Eukaryota</taxon>
        <taxon>Fungi</taxon>
        <taxon>Dikarya</taxon>
        <taxon>Basidiomycota</taxon>
        <taxon>Agaricomycotina</taxon>
        <taxon>Agaricomycetes</taxon>
        <taxon>Agaricomycetidae</taxon>
        <taxon>Boletales</taxon>
        <taxon>Boletales incertae sedis</taxon>
        <taxon>Leucogyrophana</taxon>
    </lineage>
</organism>
<keyword evidence="2" id="KW-1185">Reference proteome</keyword>
<accession>A0ACB8BC63</accession>
<gene>
    <name evidence="1" type="ORF">BV22DRAFT_1048340</name>
</gene>
<comment type="caution">
    <text evidence="1">The sequence shown here is derived from an EMBL/GenBank/DDBJ whole genome shotgun (WGS) entry which is preliminary data.</text>
</comment>
<name>A0ACB8BC63_9AGAM</name>
<protein>
    <submittedName>
        <fullName evidence="1">Uncharacterized protein</fullName>
    </submittedName>
</protein>
<evidence type="ECO:0000313" key="1">
    <source>
        <dbReference type="EMBL" id="KAH7923219.1"/>
    </source>
</evidence>
<dbReference type="EMBL" id="MU266459">
    <property type="protein sequence ID" value="KAH7923219.1"/>
    <property type="molecule type" value="Genomic_DNA"/>
</dbReference>
<reference evidence="1" key="1">
    <citation type="journal article" date="2021" name="New Phytol.">
        <title>Evolutionary innovations through gain and loss of genes in the ectomycorrhizal Boletales.</title>
        <authorList>
            <person name="Wu G."/>
            <person name="Miyauchi S."/>
            <person name="Morin E."/>
            <person name="Kuo A."/>
            <person name="Drula E."/>
            <person name="Varga T."/>
            <person name="Kohler A."/>
            <person name="Feng B."/>
            <person name="Cao Y."/>
            <person name="Lipzen A."/>
            <person name="Daum C."/>
            <person name="Hundley H."/>
            <person name="Pangilinan J."/>
            <person name="Johnson J."/>
            <person name="Barry K."/>
            <person name="LaButti K."/>
            <person name="Ng V."/>
            <person name="Ahrendt S."/>
            <person name="Min B."/>
            <person name="Choi I.G."/>
            <person name="Park H."/>
            <person name="Plett J.M."/>
            <person name="Magnuson J."/>
            <person name="Spatafora J.W."/>
            <person name="Nagy L.G."/>
            <person name="Henrissat B."/>
            <person name="Grigoriev I.V."/>
            <person name="Yang Z.L."/>
            <person name="Xu J."/>
            <person name="Martin F.M."/>
        </authorList>
    </citation>
    <scope>NUCLEOTIDE SEQUENCE</scope>
    <source>
        <strain evidence="1">KUC20120723A-06</strain>
    </source>
</reference>
<dbReference type="Proteomes" id="UP000790709">
    <property type="component" value="Unassembled WGS sequence"/>
</dbReference>
<evidence type="ECO:0000313" key="2">
    <source>
        <dbReference type="Proteomes" id="UP000790709"/>
    </source>
</evidence>